<comment type="caution">
    <text evidence="2">The sequence shown here is derived from an EMBL/GenBank/DDBJ whole genome shotgun (WGS) entry which is preliminary data.</text>
</comment>
<dbReference type="SMART" id="SM00382">
    <property type="entry name" value="AAA"/>
    <property type="match status" value="1"/>
</dbReference>
<dbReference type="Proteomes" id="UP000707451">
    <property type="component" value="Unassembled WGS sequence"/>
</dbReference>
<dbReference type="PANTHER" id="PTHR20953:SF3">
    <property type="entry name" value="P-LOOP CONTAINING NUCLEOSIDE TRIPHOSPHATE HYDROLASES SUPERFAMILY PROTEIN"/>
    <property type="match status" value="1"/>
</dbReference>
<dbReference type="PANTHER" id="PTHR20953">
    <property type="entry name" value="KINASE-RELATED"/>
    <property type="match status" value="1"/>
</dbReference>
<dbReference type="InterPro" id="IPR027417">
    <property type="entry name" value="P-loop_NTPase"/>
</dbReference>
<dbReference type="EMBL" id="JAHRHY010000004">
    <property type="protein sequence ID" value="KAG9069780.1"/>
    <property type="molecule type" value="Genomic_DNA"/>
</dbReference>
<dbReference type="GO" id="GO:0005524">
    <property type="term" value="F:ATP binding"/>
    <property type="evidence" value="ECO:0007669"/>
    <property type="project" value="UniProtKB-KW"/>
</dbReference>
<sequence length="464" mass="50616">MEKAAIQAATRACFVDSSTVHVSLFIKALQERNVITRSNLTRIVESTDYLTLVEKNTRVVLTRSTFTAAAVDPPRPPLHMATKYLQETAFPPSAVKSVAFQVTNVTKPAPPSAAHLAAGKTTNATTSVPPLSVDCDTEAIIDILGDIATGYLDLDDTAVTDIFLDVGSKMSVKTSGECVQYNKVIEHSDVSTILEQLPGGEPDFSQNNRVIFGQTLHRLAAVTYDGSIKGITIRVGRSVSGLLPIFEGLVEQKNVLLCGSPNVGKTTTLREICKYLSRGKCLCLIDTSGEVCGETGNRSHIVGTSRVFRPVDPAKQYMTLLDCVRNHSPDVIAIDELNTKNEVEVCQTIALRSIQMVASVHGNIQDLVFNPMLNKALGGSTQALVSDRVAVDGKKVVTQRTSRPIFDIVINITRSSEGLEYSFIEDVAENVTRIMQGKPIHIRRRRMVGDELLESREEVLYPCE</sequence>
<dbReference type="OrthoDB" id="26838at2759"/>
<protein>
    <recommendedName>
        <fullName evidence="1">AAA+ ATPase domain-containing protein</fullName>
    </recommendedName>
</protein>
<dbReference type="Pfam" id="PF00004">
    <property type="entry name" value="AAA"/>
    <property type="match status" value="1"/>
</dbReference>
<name>A0A9P7XYN5_9FUNG</name>
<dbReference type="SUPFAM" id="SSF52540">
    <property type="entry name" value="P-loop containing nucleoside triphosphate hydrolases"/>
    <property type="match status" value="1"/>
</dbReference>
<keyword evidence="3" id="KW-1185">Reference proteome</keyword>
<dbReference type="Gene3D" id="3.40.50.300">
    <property type="entry name" value="P-loop containing nucleotide triphosphate hydrolases"/>
    <property type="match status" value="1"/>
</dbReference>
<organism evidence="2 3">
    <name type="scientific">Linnemannia hyalina</name>
    <dbReference type="NCBI Taxonomy" id="64524"/>
    <lineage>
        <taxon>Eukaryota</taxon>
        <taxon>Fungi</taxon>
        <taxon>Fungi incertae sedis</taxon>
        <taxon>Mucoromycota</taxon>
        <taxon>Mortierellomycotina</taxon>
        <taxon>Mortierellomycetes</taxon>
        <taxon>Mortierellales</taxon>
        <taxon>Mortierellaceae</taxon>
        <taxon>Linnemannia</taxon>
    </lineage>
</organism>
<feature type="domain" description="AAA+ ATPase" evidence="1">
    <location>
        <begin position="251"/>
        <end position="384"/>
    </location>
</feature>
<reference evidence="2" key="1">
    <citation type="submission" date="2021-06" db="EMBL/GenBank/DDBJ databases">
        <title>Genome Sequence of Mortierella hyaline Strain SCG-10, a Cold-Adapted, Nitrate-Reducing Fungus Isolated from Soil in Minnesota, USA.</title>
        <authorList>
            <person name="Aldossari N."/>
        </authorList>
    </citation>
    <scope>NUCLEOTIDE SEQUENCE</scope>
    <source>
        <strain evidence="2">SCG-10</strain>
    </source>
</reference>
<accession>A0A9P7XYN5</accession>
<gene>
    <name evidence="2" type="ORF">KI688_009105</name>
</gene>
<dbReference type="InterPro" id="IPR003959">
    <property type="entry name" value="ATPase_AAA_core"/>
</dbReference>
<proteinExistence type="predicted"/>
<evidence type="ECO:0000259" key="1">
    <source>
        <dbReference type="SMART" id="SM00382"/>
    </source>
</evidence>
<evidence type="ECO:0000313" key="3">
    <source>
        <dbReference type="Proteomes" id="UP000707451"/>
    </source>
</evidence>
<evidence type="ECO:0000313" key="2">
    <source>
        <dbReference type="EMBL" id="KAG9069780.1"/>
    </source>
</evidence>
<dbReference type="InterPro" id="IPR003593">
    <property type="entry name" value="AAA+_ATPase"/>
</dbReference>
<dbReference type="AlphaFoldDB" id="A0A9P7XYN5"/>